<organism evidence="1 2">
    <name type="scientific">Metabacillus niabensis</name>
    <dbReference type="NCBI Taxonomy" id="324854"/>
    <lineage>
        <taxon>Bacteria</taxon>
        <taxon>Bacillati</taxon>
        <taxon>Bacillota</taxon>
        <taxon>Bacilli</taxon>
        <taxon>Bacillales</taxon>
        <taxon>Bacillaceae</taxon>
        <taxon>Metabacillus</taxon>
    </lineage>
</organism>
<gene>
    <name evidence="1" type="ORF">J2S02_002118</name>
</gene>
<dbReference type="EMBL" id="JAUSTZ010000003">
    <property type="protein sequence ID" value="MDQ0225774.1"/>
    <property type="molecule type" value="Genomic_DNA"/>
</dbReference>
<evidence type="ECO:0000313" key="1">
    <source>
        <dbReference type="EMBL" id="MDQ0225774.1"/>
    </source>
</evidence>
<reference evidence="1 2" key="1">
    <citation type="submission" date="2023-07" db="EMBL/GenBank/DDBJ databases">
        <title>Genomic Encyclopedia of Type Strains, Phase IV (KMG-IV): sequencing the most valuable type-strain genomes for metagenomic binning, comparative biology and taxonomic classification.</title>
        <authorList>
            <person name="Goeker M."/>
        </authorList>
    </citation>
    <scope>NUCLEOTIDE SEQUENCE [LARGE SCALE GENOMIC DNA]</scope>
    <source>
        <strain evidence="1 2">DSM 17723</strain>
    </source>
</reference>
<name>A0ABT9Z0J5_9BACI</name>
<evidence type="ECO:0000313" key="2">
    <source>
        <dbReference type="Proteomes" id="UP001232245"/>
    </source>
</evidence>
<comment type="caution">
    <text evidence="1">The sequence shown here is derived from an EMBL/GenBank/DDBJ whole genome shotgun (WGS) entry which is preliminary data.</text>
</comment>
<accession>A0ABT9Z0J5</accession>
<sequence>MKIDLSYYGAIAARHAMNSTPLNPQNNSLSGKEIHGVRNGEAYKLTISEELVEFQKESMADFLASDINVQKADPSDIFSYRPQDQWLVFSQYLHESDYFASFSNEEIASIESVLQHITDGLDSLVENQGINFFGGVKTQLNSYEAHLELASSTSALQFFSHNFLSGDIKNGFDQLITEYVKHNTDKVSNHQSIEEKFYTARSKINPLNAPLSFEQARHLSMTNKLGRTTYSDKEVESIINSYSEMFKGIESKNDLSYVLLKAQEELIQFVTRGISSKDIDYKSAKDFIVEQSNDTFNRLTDYWNMLLEEK</sequence>
<proteinExistence type="predicted"/>
<dbReference type="Proteomes" id="UP001232245">
    <property type="component" value="Unassembled WGS sequence"/>
</dbReference>
<protein>
    <submittedName>
        <fullName evidence="1">Uncharacterized protein</fullName>
    </submittedName>
</protein>
<keyword evidence="2" id="KW-1185">Reference proteome</keyword>
<dbReference type="RefSeq" id="WP_307190660.1">
    <property type="nucleotide sequence ID" value="NZ_JAUSTZ010000003.1"/>
</dbReference>